<reference evidence="3" key="1">
    <citation type="journal article" date="2019" name="Int. J. Syst. Evol. Microbiol.">
        <title>The Global Catalogue of Microorganisms (GCM) 10K type strain sequencing project: providing services to taxonomists for standard genome sequencing and annotation.</title>
        <authorList>
            <consortium name="The Broad Institute Genomics Platform"/>
            <consortium name="The Broad Institute Genome Sequencing Center for Infectious Disease"/>
            <person name="Wu L."/>
            <person name="Ma J."/>
        </authorList>
    </citation>
    <scope>NUCLEOTIDE SEQUENCE [LARGE SCALE GENOMIC DNA]</scope>
    <source>
        <strain evidence="3">JCM 17388</strain>
    </source>
</reference>
<dbReference type="Proteomes" id="UP001501251">
    <property type="component" value="Unassembled WGS sequence"/>
</dbReference>
<feature type="compositionally biased region" description="Low complexity" evidence="1">
    <location>
        <begin position="78"/>
        <end position="108"/>
    </location>
</feature>
<protein>
    <submittedName>
        <fullName evidence="2">Uncharacterized protein</fullName>
    </submittedName>
</protein>
<feature type="region of interest" description="Disordered" evidence="1">
    <location>
        <begin position="1"/>
        <end position="108"/>
    </location>
</feature>
<evidence type="ECO:0000313" key="2">
    <source>
        <dbReference type="EMBL" id="GAA4210615.1"/>
    </source>
</evidence>
<comment type="caution">
    <text evidence="2">The sequence shown here is derived from an EMBL/GenBank/DDBJ whole genome shotgun (WGS) entry which is preliminary data.</text>
</comment>
<gene>
    <name evidence="2" type="ORF">GCM10022252_78620</name>
</gene>
<evidence type="ECO:0000256" key="1">
    <source>
        <dbReference type="SAM" id="MobiDB-lite"/>
    </source>
</evidence>
<feature type="compositionally biased region" description="Low complexity" evidence="1">
    <location>
        <begin position="26"/>
        <end position="67"/>
    </location>
</feature>
<name>A0ABP8BMN3_9ACTN</name>
<keyword evidence="3" id="KW-1185">Reference proteome</keyword>
<proteinExistence type="predicted"/>
<accession>A0ABP8BMN3</accession>
<evidence type="ECO:0000313" key="3">
    <source>
        <dbReference type="Proteomes" id="UP001501251"/>
    </source>
</evidence>
<dbReference type="EMBL" id="BAABAQ010000024">
    <property type="protein sequence ID" value="GAA4210615.1"/>
    <property type="molecule type" value="Genomic_DNA"/>
</dbReference>
<sequence>MLAGTAVAPAGGMSGRISGPAEVRIGSGSAGSTGTAESTGTAAGPAGAPGATAPAGEADPADAADAADAADRGDPVEPGDAVASVVPAGSVAPAGEAGPAGVPASVDGTRGAGGDVAAAVARSAEMGSGTSGPCPFHGELVGFRPPYFPWSPHGSERDGARGRPRECRQAMLTY</sequence>
<organism evidence="2 3">
    <name type="scientific">Streptosporangium oxazolinicum</name>
    <dbReference type="NCBI Taxonomy" id="909287"/>
    <lineage>
        <taxon>Bacteria</taxon>
        <taxon>Bacillati</taxon>
        <taxon>Actinomycetota</taxon>
        <taxon>Actinomycetes</taxon>
        <taxon>Streptosporangiales</taxon>
        <taxon>Streptosporangiaceae</taxon>
        <taxon>Streptosporangium</taxon>
    </lineage>
</organism>